<feature type="transmembrane region" description="Helical" evidence="6">
    <location>
        <begin position="224"/>
        <end position="254"/>
    </location>
</feature>
<proteinExistence type="predicted"/>
<dbReference type="PIRSF" id="PIRSF035875">
    <property type="entry name" value="RNase_BN"/>
    <property type="match status" value="1"/>
</dbReference>
<keyword evidence="5 6" id="KW-0472">Membrane</keyword>
<organism evidence="7">
    <name type="scientific">Aquifex aeolicus</name>
    <dbReference type="NCBI Taxonomy" id="63363"/>
    <lineage>
        <taxon>Bacteria</taxon>
        <taxon>Pseudomonadati</taxon>
        <taxon>Aquificota</taxon>
        <taxon>Aquificia</taxon>
        <taxon>Aquificales</taxon>
        <taxon>Aquificaceae</taxon>
        <taxon>Aquifex</taxon>
    </lineage>
</organism>
<evidence type="ECO:0000256" key="2">
    <source>
        <dbReference type="ARBA" id="ARBA00022475"/>
    </source>
</evidence>
<dbReference type="GO" id="GO:0005886">
    <property type="term" value="C:plasma membrane"/>
    <property type="evidence" value="ECO:0007669"/>
    <property type="project" value="UniProtKB-SubCell"/>
</dbReference>
<protein>
    <recommendedName>
        <fullName evidence="8">YihY/virulence factor BrkB family protein</fullName>
    </recommendedName>
</protein>
<evidence type="ECO:0000313" key="7">
    <source>
        <dbReference type="EMBL" id="HHJ65026.1"/>
    </source>
</evidence>
<evidence type="ECO:0000256" key="4">
    <source>
        <dbReference type="ARBA" id="ARBA00022989"/>
    </source>
</evidence>
<feature type="transmembrane region" description="Helical" evidence="6">
    <location>
        <begin position="190"/>
        <end position="212"/>
    </location>
</feature>
<evidence type="ECO:0000256" key="6">
    <source>
        <dbReference type="SAM" id="Phobius"/>
    </source>
</evidence>
<dbReference type="Pfam" id="PF03631">
    <property type="entry name" value="Virul_fac_BrkB"/>
    <property type="match status" value="1"/>
</dbReference>
<comment type="caution">
    <text evidence="7">The sequence shown here is derived from an EMBL/GenBank/DDBJ whole genome shotgun (WGS) entry which is preliminary data.</text>
</comment>
<keyword evidence="3 6" id="KW-0812">Transmembrane</keyword>
<dbReference type="EMBL" id="DRNB01000339">
    <property type="protein sequence ID" value="HHJ65026.1"/>
    <property type="molecule type" value="Genomic_DNA"/>
</dbReference>
<evidence type="ECO:0000256" key="3">
    <source>
        <dbReference type="ARBA" id="ARBA00022692"/>
    </source>
</evidence>
<sequence>MKFLKARLQALFLTLLDALRENYFYHSGALTFHLLLSLAPLTVVLLSFADLLPFLSIERIESVVEKLFPQHTSDILHEVLEIRRRRTGTSLLAFLVSYVFSVGFIRSMAKALSSVSEGVFGERREILYWLLMPLFLLGGAVILLTGFALSLYLKFVLPGSHRLVVELAYVLPGALLLLLLYLGFLRRRVSLLRLICVSLLTSFSLFLLQLLFTLYITHIFRGNLLYGSLSSLIIFLIWTNLVFLLFLLGARLIYRLESRETPSGGVS</sequence>
<reference evidence="7" key="1">
    <citation type="journal article" date="2020" name="mSystems">
        <title>Genome- and Community-Level Interaction Insights into Carbon Utilization and Element Cycling Functions of Hydrothermarchaeota in Hydrothermal Sediment.</title>
        <authorList>
            <person name="Zhou Z."/>
            <person name="Liu Y."/>
            <person name="Xu W."/>
            <person name="Pan J."/>
            <person name="Luo Z.H."/>
            <person name="Li M."/>
        </authorList>
    </citation>
    <scope>NUCLEOTIDE SEQUENCE [LARGE SCALE GENOMIC DNA]</scope>
    <source>
        <strain evidence="7">HyVt-501</strain>
    </source>
</reference>
<evidence type="ECO:0000256" key="1">
    <source>
        <dbReference type="ARBA" id="ARBA00004651"/>
    </source>
</evidence>
<dbReference type="InterPro" id="IPR017039">
    <property type="entry name" value="Virul_fac_BrkB"/>
</dbReference>
<accession>A0A7C5L8J2</accession>
<feature type="transmembrane region" description="Helical" evidence="6">
    <location>
        <begin position="129"/>
        <end position="151"/>
    </location>
</feature>
<evidence type="ECO:0000256" key="5">
    <source>
        <dbReference type="ARBA" id="ARBA00023136"/>
    </source>
</evidence>
<gene>
    <name evidence="7" type="ORF">ENJ61_09015</name>
</gene>
<keyword evidence="2" id="KW-1003">Cell membrane</keyword>
<dbReference type="PANTHER" id="PTHR30213">
    <property type="entry name" value="INNER MEMBRANE PROTEIN YHJD"/>
    <property type="match status" value="1"/>
</dbReference>
<dbReference type="Proteomes" id="UP000885792">
    <property type="component" value="Unassembled WGS sequence"/>
</dbReference>
<evidence type="ECO:0008006" key="8">
    <source>
        <dbReference type="Google" id="ProtNLM"/>
    </source>
</evidence>
<name>A0A7C5L8J2_AQUAO</name>
<dbReference type="AlphaFoldDB" id="A0A7C5L8J2"/>
<keyword evidence="4 6" id="KW-1133">Transmembrane helix</keyword>
<feature type="transmembrane region" description="Helical" evidence="6">
    <location>
        <begin position="30"/>
        <end position="52"/>
    </location>
</feature>
<dbReference type="PANTHER" id="PTHR30213:SF0">
    <property type="entry name" value="UPF0761 MEMBRANE PROTEIN YIHY"/>
    <property type="match status" value="1"/>
</dbReference>
<feature type="transmembrane region" description="Helical" evidence="6">
    <location>
        <begin position="163"/>
        <end position="184"/>
    </location>
</feature>
<comment type="subcellular location">
    <subcellularLocation>
        <location evidence="1">Cell membrane</location>
        <topology evidence="1">Multi-pass membrane protein</topology>
    </subcellularLocation>
</comment>
<feature type="transmembrane region" description="Helical" evidence="6">
    <location>
        <begin position="91"/>
        <end position="109"/>
    </location>
</feature>